<name>C5BLS0_TERTT</name>
<organism evidence="2 3">
    <name type="scientific">Teredinibacter turnerae (strain ATCC 39867 / T7901)</name>
    <dbReference type="NCBI Taxonomy" id="377629"/>
    <lineage>
        <taxon>Bacteria</taxon>
        <taxon>Pseudomonadati</taxon>
        <taxon>Pseudomonadota</taxon>
        <taxon>Gammaproteobacteria</taxon>
        <taxon>Cellvibrionales</taxon>
        <taxon>Cellvibrionaceae</taxon>
        <taxon>Teredinibacter</taxon>
    </lineage>
</organism>
<accession>C5BLS0</accession>
<proteinExistence type="predicted"/>
<dbReference type="InterPro" id="IPR046866">
    <property type="entry name" value="FapA_N"/>
</dbReference>
<dbReference type="OrthoDB" id="5807941at2"/>
<reference evidence="2 3" key="1">
    <citation type="journal article" date="2009" name="PLoS ONE">
        <title>The complete genome of Teredinibacter turnerae T7901: an intracellular endosymbiont of marine wood-boring bivalves (shipworms).</title>
        <authorList>
            <person name="Yang J.C."/>
            <person name="Madupu R."/>
            <person name="Durkin A.S."/>
            <person name="Ekborg N.A."/>
            <person name="Pedamallu C.S."/>
            <person name="Hostetler J.B."/>
            <person name="Radune D."/>
            <person name="Toms B.S."/>
            <person name="Henrissat B."/>
            <person name="Coutinho P.M."/>
            <person name="Schwarz S."/>
            <person name="Field L."/>
            <person name="Trindade-Silva A.E."/>
            <person name="Soares C.A.G."/>
            <person name="Elshahawi S."/>
            <person name="Hanora A."/>
            <person name="Schmidt E.W."/>
            <person name="Haygood M.G."/>
            <person name="Posfai J."/>
            <person name="Benner J."/>
            <person name="Madinger C."/>
            <person name="Nove J."/>
            <person name="Anton B."/>
            <person name="Chaudhary K."/>
            <person name="Foster J."/>
            <person name="Holman A."/>
            <person name="Kumar S."/>
            <person name="Lessard P.A."/>
            <person name="Luyten Y.A."/>
            <person name="Slatko B."/>
            <person name="Wood N."/>
            <person name="Wu B."/>
            <person name="Teplitski M."/>
            <person name="Mougous J.D."/>
            <person name="Ward N."/>
            <person name="Eisen J.A."/>
            <person name="Badger J.H."/>
            <person name="Distel D.L."/>
        </authorList>
    </citation>
    <scope>NUCLEOTIDE SEQUENCE [LARGE SCALE GENOMIC DNA]</scope>
    <source>
        <strain evidence="3">ATCC 39867 / T7901</strain>
    </source>
</reference>
<evidence type="ECO:0000313" key="2">
    <source>
        <dbReference type="EMBL" id="ACR13933.1"/>
    </source>
</evidence>
<dbReference type="InterPro" id="IPR005646">
    <property type="entry name" value="FapA"/>
</dbReference>
<gene>
    <name evidence="2" type="ordered locus">TERTU_2588</name>
</gene>
<dbReference type="KEGG" id="ttu:TERTU_2588"/>
<evidence type="ECO:0000313" key="3">
    <source>
        <dbReference type="Proteomes" id="UP000009080"/>
    </source>
</evidence>
<dbReference type="Pfam" id="PF03961">
    <property type="entry name" value="FapA"/>
    <property type="match status" value="1"/>
</dbReference>
<protein>
    <recommendedName>
        <fullName evidence="1">Flagellar Assembly Protein A N-terminal region domain-containing protein</fullName>
    </recommendedName>
</protein>
<dbReference type="EMBL" id="CP001614">
    <property type="protein sequence ID" value="ACR13933.1"/>
    <property type="molecule type" value="Genomic_DNA"/>
</dbReference>
<evidence type="ECO:0000259" key="1">
    <source>
        <dbReference type="Pfam" id="PF20250"/>
    </source>
</evidence>
<dbReference type="RefSeq" id="WP_015820048.1">
    <property type="nucleotide sequence ID" value="NC_012997.1"/>
</dbReference>
<keyword evidence="3" id="KW-1185">Reference proteome</keyword>
<dbReference type="eggNOG" id="COG1315">
    <property type="taxonomic scope" value="Bacteria"/>
</dbReference>
<dbReference type="InterPro" id="IPR046865">
    <property type="entry name" value="FapA_b_solenoid"/>
</dbReference>
<dbReference type="Pfam" id="PF20250">
    <property type="entry name" value="FapA_N"/>
    <property type="match status" value="1"/>
</dbReference>
<dbReference type="PANTHER" id="PTHR38032:SF1">
    <property type="entry name" value="RNA-BINDING PROTEIN KHPB N-TERMINAL DOMAIN-CONTAINING PROTEIN"/>
    <property type="match status" value="1"/>
</dbReference>
<feature type="domain" description="Flagellar Assembly Protein A N-terminal region" evidence="1">
    <location>
        <begin position="102"/>
        <end position="273"/>
    </location>
</feature>
<sequence>MTTEIKDLTPVDPRYAFQLDERSGRLFGIVNPHSVQTPDDDVIGSPQLLTPPTLHGLKTHLRELGYDTFFFPTNSLQQFLRKLQQADQGKYVLGEKRDAKLKITVAHDKLTARAQMEPAWGGSPLTREMIAAELRRAHVAEETLNAEKIDALCSAAGAADLIIANAIPPINGTNAKLEPLVNTQIAVEHDADAEEAIDQHEVYEFHSVKAGVAIMRKIPATPGTPGMDVTGKVVKPKAGTDIRFAKPFKGVEVAPADENLLLAAIDGHPVFTRQGARVEPVMSVKAVDIHTGNIDYDGSLVVHKNIEAGYHVRVSGDVLVKGAVFRARVQSGGNIDIRGGVTGDDLSEDHNCVLQAEGDITAKFFQHVRIASRSDVHVLEYLMQCDVTAEGSINAGTSRGRGCIIGGHCLANVGVNAKVLGSEAYVPTLVQLGCDTDANRLLTALTQQLEKRTGEQTQLQQILDKIRCTGKPTSIGQTTLDKARKIEQTLLLLANKIEELSEQIEKLKPHAKLTDNLTVRVTAKLYPNVTVKINNLTWTSEKTQQRVQVGQENGSIICGPLKN</sequence>
<dbReference type="AlphaFoldDB" id="C5BLS0"/>
<dbReference type="Proteomes" id="UP000009080">
    <property type="component" value="Chromosome"/>
</dbReference>
<dbReference type="STRING" id="377629.TERTU_2588"/>
<dbReference type="HOGENOM" id="CLU_026157_0_0_6"/>
<dbReference type="PANTHER" id="PTHR38032">
    <property type="entry name" value="POLYMERASE-RELATED"/>
    <property type="match status" value="1"/>
</dbReference>